<keyword evidence="3" id="KW-0963">Cytoplasm</keyword>
<comment type="function">
    <text evidence="12">Decarboxylates ethylmalonyl-CoA, a potentially toxic metabolite, to form butyryl-CoA, suggesting it might be involved in metabolite proofreading. Acts preferentially on (S)-ethylmalonyl-CoA but also has some activity on the (R)-isomer. Also has methylmalonyl-CoA decarboxylase activity at lower level.</text>
</comment>
<accession>A0A443S885</accession>
<evidence type="ECO:0000256" key="13">
    <source>
        <dbReference type="RuleBase" id="RU003707"/>
    </source>
</evidence>
<organism evidence="14 15">
    <name type="scientific">Leptotrombidium deliense</name>
    <dbReference type="NCBI Taxonomy" id="299467"/>
    <lineage>
        <taxon>Eukaryota</taxon>
        <taxon>Metazoa</taxon>
        <taxon>Ecdysozoa</taxon>
        <taxon>Arthropoda</taxon>
        <taxon>Chelicerata</taxon>
        <taxon>Arachnida</taxon>
        <taxon>Acari</taxon>
        <taxon>Acariformes</taxon>
        <taxon>Trombidiformes</taxon>
        <taxon>Prostigmata</taxon>
        <taxon>Anystina</taxon>
        <taxon>Parasitengona</taxon>
        <taxon>Trombiculoidea</taxon>
        <taxon>Trombiculidae</taxon>
        <taxon>Leptotrombidium</taxon>
    </lineage>
</organism>
<dbReference type="GO" id="GO:0004492">
    <property type="term" value="F:methyl/ethyl malonyl-CoA decarboxylase activity"/>
    <property type="evidence" value="ECO:0007669"/>
    <property type="project" value="UniProtKB-EC"/>
</dbReference>
<dbReference type="Pfam" id="PF00378">
    <property type="entry name" value="ECH_1"/>
    <property type="match status" value="1"/>
</dbReference>
<dbReference type="Proteomes" id="UP000288716">
    <property type="component" value="Unassembled WGS sequence"/>
</dbReference>
<evidence type="ECO:0000256" key="8">
    <source>
        <dbReference type="ARBA" id="ARBA00039903"/>
    </source>
</evidence>
<comment type="subcellular location">
    <subcellularLocation>
        <location evidence="1">Cytoplasm</location>
        <location evidence="1">Cytosol</location>
    </subcellularLocation>
</comment>
<dbReference type="PROSITE" id="PS00166">
    <property type="entry name" value="ENOYL_COA_HYDRATASE"/>
    <property type="match status" value="1"/>
</dbReference>
<dbReference type="PANTHER" id="PTHR11941">
    <property type="entry name" value="ENOYL-COA HYDRATASE-RELATED"/>
    <property type="match status" value="1"/>
</dbReference>
<evidence type="ECO:0000256" key="2">
    <source>
        <dbReference type="ARBA" id="ARBA00005254"/>
    </source>
</evidence>
<evidence type="ECO:0000313" key="15">
    <source>
        <dbReference type="Proteomes" id="UP000288716"/>
    </source>
</evidence>
<dbReference type="EC" id="4.1.1.94" evidence="7"/>
<evidence type="ECO:0000256" key="3">
    <source>
        <dbReference type="ARBA" id="ARBA00022490"/>
    </source>
</evidence>
<evidence type="ECO:0000256" key="4">
    <source>
        <dbReference type="ARBA" id="ARBA00023239"/>
    </source>
</evidence>
<dbReference type="CDD" id="cd06558">
    <property type="entry name" value="crotonase-like"/>
    <property type="match status" value="1"/>
</dbReference>
<evidence type="ECO:0000313" key="14">
    <source>
        <dbReference type="EMBL" id="RWS23733.1"/>
    </source>
</evidence>
<dbReference type="GO" id="GO:0006635">
    <property type="term" value="P:fatty acid beta-oxidation"/>
    <property type="evidence" value="ECO:0007669"/>
    <property type="project" value="TreeGrafter"/>
</dbReference>
<gene>
    <name evidence="14" type="ORF">B4U80_11466</name>
</gene>
<evidence type="ECO:0000256" key="7">
    <source>
        <dbReference type="ARBA" id="ARBA00038883"/>
    </source>
</evidence>
<dbReference type="Gene3D" id="3.90.226.10">
    <property type="entry name" value="2-enoyl-CoA Hydratase, Chain A, domain 1"/>
    <property type="match status" value="1"/>
</dbReference>
<dbReference type="STRING" id="299467.A0A443S885"/>
<name>A0A443S885_9ACAR</name>
<keyword evidence="15" id="KW-1185">Reference proteome</keyword>
<evidence type="ECO:0000256" key="1">
    <source>
        <dbReference type="ARBA" id="ARBA00004514"/>
    </source>
</evidence>
<dbReference type="GO" id="GO:0005829">
    <property type="term" value="C:cytosol"/>
    <property type="evidence" value="ECO:0007669"/>
    <property type="project" value="UniProtKB-SubCell"/>
</dbReference>
<comment type="catalytic activity">
    <reaction evidence="5">
        <text>(2S)-ethylmalonyl-CoA + H(+) = butanoyl-CoA + CO2</text>
        <dbReference type="Rhea" id="RHEA:32131"/>
        <dbReference type="ChEBI" id="CHEBI:15378"/>
        <dbReference type="ChEBI" id="CHEBI:16526"/>
        <dbReference type="ChEBI" id="CHEBI:57371"/>
        <dbReference type="ChEBI" id="CHEBI:60909"/>
        <dbReference type="EC" id="4.1.1.94"/>
    </reaction>
    <physiologicalReaction direction="left-to-right" evidence="5">
        <dbReference type="Rhea" id="RHEA:32132"/>
    </physiologicalReaction>
</comment>
<dbReference type="EMBL" id="NCKV01005970">
    <property type="protein sequence ID" value="RWS23733.1"/>
    <property type="molecule type" value="Genomic_DNA"/>
</dbReference>
<dbReference type="PANTHER" id="PTHR11941:SF27">
    <property type="entry name" value="ETHYLMALONYL-COA DECARBOXYLASE"/>
    <property type="match status" value="1"/>
</dbReference>
<comment type="caution">
    <text evidence="14">The sequence shown here is derived from an EMBL/GenBank/DDBJ whole genome shotgun (WGS) entry which is preliminary data.</text>
</comment>
<evidence type="ECO:0000256" key="9">
    <source>
        <dbReference type="ARBA" id="ARBA00042052"/>
    </source>
</evidence>
<sequence length="240" mass="26324">MQCDEEELCTKENIENIRNWMNTLTGSGFLTLNKDDTSGIATVCLVNPSKRNALDAPMMSQFSHVVDELKEWQKGKAVILYGSNGFFCSGMDLQLAKYLKDDINKSKLMAVLMRDTLLRLKQLPLLSVAFVEGRALGGGAELTTACDFRVLLRNAAIGFVHSKMGITSAFGAGARLVQLIGTTKTLEYAASGKLIQAEEAIEIGFANIIVQDINEVKEWVTNRIVHSSKSIGIIKSVVYN</sequence>
<evidence type="ECO:0000256" key="6">
    <source>
        <dbReference type="ARBA" id="ARBA00036541"/>
    </source>
</evidence>
<dbReference type="InterPro" id="IPR029045">
    <property type="entry name" value="ClpP/crotonase-like_dom_sf"/>
</dbReference>
<evidence type="ECO:0000256" key="11">
    <source>
        <dbReference type="ARBA" id="ARBA00047446"/>
    </source>
</evidence>
<comment type="catalytic activity">
    <reaction evidence="11">
        <text>(S)-methylmalonyl-CoA + H(+) = propanoyl-CoA + CO2</text>
        <dbReference type="Rhea" id="RHEA:61340"/>
        <dbReference type="ChEBI" id="CHEBI:15378"/>
        <dbReference type="ChEBI" id="CHEBI:16526"/>
        <dbReference type="ChEBI" id="CHEBI:57327"/>
        <dbReference type="ChEBI" id="CHEBI:57392"/>
        <dbReference type="EC" id="4.1.1.94"/>
    </reaction>
    <physiologicalReaction direction="left-to-right" evidence="11">
        <dbReference type="Rhea" id="RHEA:61341"/>
    </physiologicalReaction>
</comment>
<evidence type="ECO:0000256" key="5">
    <source>
        <dbReference type="ARBA" id="ARBA00036343"/>
    </source>
</evidence>
<dbReference type="InterPro" id="IPR018376">
    <property type="entry name" value="Enoyl-CoA_hyd/isom_CS"/>
</dbReference>
<dbReference type="VEuPathDB" id="VectorBase:LDEU008307"/>
<dbReference type="SUPFAM" id="SSF52096">
    <property type="entry name" value="ClpP/crotonase"/>
    <property type="match status" value="1"/>
</dbReference>
<dbReference type="InterPro" id="IPR001753">
    <property type="entry name" value="Enoyl-CoA_hydra/iso"/>
</dbReference>
<protein>
    <recommendedName>
        <fullName evidence="8">Ethylmalonyl-CoA decarboxylase</fullName>
        <ecNumber evidence="7">4.1.1.94</ecNumber>
    </recommendedName>
    <alternativeName>
        <fullName evidence="10">Enoyl-CoA hydratase domain-containing protein 1</fullName>
    </alternativeName>
    <alternativeName>
        <fullName evidence="9">Methylmalonyl-CoA decarboxylase</fullName>
    </alternativeName>
</protein>
<comment type="catalytic activity">
    <reaction evidence="6">
        <text>(2R)-ethylmalonyl-CoA + H(+) = butanoyl-CoA + CO2</text>
        <dbReference type="Rhea" id="RHEA:59540"/>
        <dbReference type="ChEBI" id="CHEBI:15378"/>
        <dbReference type="ChEBI" id="CHEBI:16526"/>
        <dbReference type="ChEBI" id="CHEBI:57371"/>
        <dbReference type="ChEBI" id="CHEBI:85316"/>
        <dbReference type="EC" id="4.1.1.94"/>
    </reaction>
    <physiologicalReaction direction="left-to-right" evidence="6">
        <dbReference type="Rhea" id="RHEA:59541"/>
    </physiologicalReaction>
</comment>
<comment type="similarity">
    <text evidence="2 13">Belongs to the enoyl-CoA hydratase/isomerase family.</text>
</comment>
<keyword evidence="4" id="KW-0456">Lyase</keyword>
<dbReference type="OrthoDB" id="448450at2759"/>
<proteinExistence type="inferred from homology"/>
<dbReference type="AlphaFoldDB" id="A0A443S885"/>
<reference evidence="14 15" key="1">
    <citation type="journal article" date="2018" name="Gigascience">
        <title>Genomes of trombidid mites reveal novel predicted allergens and laterally-transferred genes associated with secondary metabolism.</title>
        <authorList>
            <person name="Dong X."/>
            <person name="Chaisiri K."/>
            <person name="Xia D."/>
            <person name="Armstrong S.D."/>
            <person name="Fang Y."/>
            <person name="Donnelly M.J."/>
            <person name="Kadowaki T."/>
            <person name="McGarry J.W."/>
            <person name="Darby A.C."/>
            <person name="Makepeace B.L."/>
        </authorList>
    </citation>
    <scope>NUCLEOTIDE SEQUENCE [LARGE SCALE GENOMIC DNA]</scope>
    <source>
        <strain evidence="14">UoL-UT</strain>
    </source>
</reference>
<evidence type="ECO:0000256" key="10">
    <source>
        <dbReference type="ARBA" id="ARBA00042182"/>
    </source>
</evidence>
<evidence type="ECO:0000256" key="12">
    <source>
        <dbReference type="ARBA" id="ARBA00056546"/>
    </source>
</evidence>